<dbReference type="EMBL" id="HBIM01001935">
    <property type="protein sequence ID" value="CAE0403493.1"/>
    <property type="molecule type" value="Transcribed_RNA"/>
</dbReference>
<dbReference type="EMBL" id="HBIM01001933">
    <property type="protein sequence ID" value="CAE0403491.1"/>
    <property type="molecule type" value="Transcribed_RNA"/>
</dbReference>
<keyword evidence="2" id="KW-0732">Signal</keyword>
<feature type="signal peptide" evidence="2">
    <location>
        <begin position="1"/>
        <end position="18"/>
    </location>
</feature>
<evidence type="ECO:0000256" key="2">
    <source>
        <dbReference type="SAM" id="SignalP"/>
    </source>
</evidence>
<accession>A0A6S8I4D6</accession>
<sequence length="220" mass="25306">MRMFRTVCFAMLPAMGRSFMATSPVRTVVSASSIRALFVAAKDEEQELQKRTVEAWLELQKKGKELEQKPSHESALSLAEDVLQMALAYTHSKELIEESHLDSAKAALEKAVSEEKALELAEMEAHQEIIDAELYLKDHEQSPWKGDYEKRRQSVVTDISHRVENYVESRLAEAHEAEEAARRAQEEARQHVEDLQRREAELKATLDELQRFKLREETSQ</sequence>
<protein>
    <submittedName>
        <fullName evidence="3">Uncharacterized protein</fullName>
    </submittedName>
</protein>
<evidence type="ECO:0000313" key="4">
    <source>
        <dbReference type="EMBL" id="CAE0403493.1"/>
    </source>
</evidence>
<reference evidence="3" key="1">
    <citation type="submission" date="2021-01" db="EMBL/GenBank/DDBJ databases">
        <authorList>
            <person name="Corre E."/>
            <person name="Pelletier E."/>
            <person name="Niang G."/>
            <person name="Scheremetjew M."/>
            <person name="Finn R."/>
            <person name="Kale V."/>
            <person name="Holt S."/>
            <person name="Cochrane G."/>
            <person name="Meng A."/>
            <person name="Brown T."/>
            <person name="Cohen L."/>
        </authorList>
    </citation>
    <scope>NUCLEOTIDE SEQUENCE</scope>
    <source>
        <strain evidence="3">CCMP127</strain>
    </source>
</reference>
<feature type="chain" id="PRO_5036191414" evidence="2">
    <location>
        <begin position="19"/>
        <end position="220"/>
    </location>
</feature>
<name>A0A6S8I4D6_9STRA</name>
<proteinExistence type="predicted"/>
<evidence type="ECO:0000313" key="3">
    <source>
        <dbReference type="EMBL" id="CAE0403491.1"/>
    </source>
</evidence>
<gene>
    <name evidence="3" type="ORF">ACOF00016_LOCUS1690</name>
    <name evidence="4" type="ORF">ACOF00016_LOCUS1692</name>
</gene>
<feature type="region of interest" description="Disordered" evidence="1">
    <location>
        <begin position="177"/>
        <end position="196"/>
    </location>
</feature>
<dbReference type="AlphaFoldDB" id="A0A6S8I4D6"/>
<organism evidence="3">
    <name type="scientific">Amphora coffeiformis</name>
    <dbReference type="NCBI Taxonomy" id="265554"/>
    <lineage>
        <taxon>Eukaryota</taxon>
        <taxon>Sar</taxon>
        <taxon>Stramenopiles</taxon>
        <taxon>Ochrophyta</taxon>
        <taxon>Bacillariophyta</taxon>
        <taxon>Bacillariophyceae</taxon>
        <taxon>Bacillariophycidae</taxon>
        <taxon>Thalassiophysales</taxon>
        <taxon>Catenulaceae</taxon>
        <taxon>Amphora</taxon>
    </lineage>
</organism>
<evidence type="ECO:0000256" key="1">
    <source>
        <dbReference type="SAM" id="MobiDB-lite"/>
    </source>
</evidence>